<reference evidence="1" key="1">
    <citation type="journal article" date="2025" name="Int. J. Syst. Evol. Microbiol.">
        <title>Inconstantimicrobium mannanitabidum sp. nov., a novel member of the family Clostridiaceae isolated from anoxic soil under the treatment of reductive soil disinfestation.</title>
        <authorList>
            <person name="Ueki A."/>
            <person name="Tonouchi A."/>
            <person name="Honma S."/>
            <person name="Kaku N."/>
            <person name="Ueki K."/>
        </authorList>
    </citation>
    <scope>NUCLEOTIDE SEQUENCE</scope>
    <source>
        <strain evidence="1">TW13</strain>
    </source>
</reference>
<evidence type="ECO:0000313" key="1">
    <source>
        <dbReference type="EMBL" id="GKX67865.1"/>
    </source>
</evidence>
<dbReference type="Proteomes" id="UP001058074">
    <property type="component" value="Unassembled WGS sequence"/>
</dbReference>
<gene>
    <name evidence="1" type="ORF">rsdtw13_31230</name>
</gene>
<accession>A0ACB5RFL0</accession>
<name>A0ACB5RFL0_9CLOT</name>
<sequence length="178" mass="20879">MKFQNIIFYFGESKECSNIKSMLKKALPNTEIKSISKVMSKEKLTFSDYERVGFIIPLEKWEVPKEVEEFFTKVELKRINYTFAIITNSILRGKAISQIDELLIFNGLYLNYGMYINDCNSHFVLDKIVEKVMRMDDYIESEGLVYKSVYSTKDAFVRLESVIKRKVFRQVKSVNSSQ</sequence>
<protein>
    <submittedName>
        <fullName evidence="1">Uncharacterized protein</fullName>
    </submittedName>
</protein>
<comment type="caution">
    <text evidence="1">The sequence shown here is derived from an EMBL/GenBank/DDBJ whole genome shotgun (WGS) entry which is preliminary data.</text>
</comment>
<evidence type="ECO:0000313" key="2">
    <source>
        <dbReference type="Proteomes" id="UP001058074"/>
    </source>
</evidence>
<organism evidence="1 2">
    <name type="scientific">Inconstantimicrobium mannanitabidum</name>
    <dbReference type="NCBI Taxonomy" id="1604901"/>
    <lineage>
        <taxon>Bacteria</taxon>
        <taxon>Bacillati</taxon>
        <taxon>Bacillota</taxon>
        <taxon>Clostridia</taxon>
        <taxon>Eubacteriales</taxon>
        <taxon>Clostridiaceae</taxon>
        <taxon>Inconstantimicrobium</taxon>
    </lineage>
</organism>
<proteinExistence type="predicted"/>
<dbReference type="EMBL" id="BROD01000001">
    <property type="protein sequence ID" value="GKX67865.1"/>
    <property type="molecule type" value="Genomic_DNA"/>
</dbReference>
<keyword evidence="2" id="KW-1185">Reference proteome</keyword>